<dbReference type="PANTHER" id="PTHR24406">
    <property type="entry name" value="TRANSCRIPTIONAL REPRESSOR CTCFL-RELATED"/>
    <property type="match status" value="1"/>
</dbReference>
<evidence type="ECO:0000256" key="4">
    <source>
        <dbReference type="ARBA" id="ARBA00022771"/>
    </source>
</evidence>
<evidence type="ECO:0000256" key="5">
    <source>
        <dbReference type="ARBA" id="ARBA00022833"/>
    </source>
</evidence>
<evidence type="ECO:0000256" key="3">
    <source>
        <dbReference type="ARBA" id="ARBA00022737"/>
    </source>
</evidence>
<evidence type="ECO:0000256" key="7">
    <source>
        <dbReference type="PROSITE-ProRule" id="PRU00042"/>
    </source>
</evidence>
<keyword evidence="2" id="KW-0479">Metal-binding</keyword>
<dbReference type="HOGENOM" id="CLU_715787_0_0_1"/>
<feature type="domain" description="C2H2-type" evidence="8">
    <location>
        <begin position="286"/>
        <end position="313"/>
    </location>
</feature>
<dbReference type="InterPro" id="IPR013087">
    <property type="entry name" value="Znf_C2H2_type"/>
</dbReference>
<dbReference type="GO" id="GO:0005634">
    <property type="term" value="C:nucleus"/>
    <property type="evidence" value="ECO:0007669"/>
    <property type="project" value="UniProtKB-SubCell"/>
</dbReference>
<evidence type="ECO:0000256" key="1">
    <source>
        <dbReference type="ARBA" id="ARBA00004123"/>
    </source>
</evidence>
<dbReference type="EMBL" id="KN846951">
    <property type="protein sequence ID" value="KIV86867.1"/>
    <property type="molecule type" value="Genomic_DNA"/>
</dbReference>
<evidence type="ECO:0000259" key="8">
    <source>
        <dbReference type="PROSITE" id="PS50157"/>
    </source>
</evidence>
<evidence type="ECO:0000313" key="10">
    <source>
        <dbReference type="Proteomes" id="UP000053599"/>
    </source>
</evidence>
<keyword evidence="3" id="KW-0677">Repeat</keyword>
<proteinExistence type="predicted"/>
<dbReference type="Pfam" id="PF13912">
    <property type="entry name" value="zf-C2H2_6"/>
    <property type="match status" value="1"/>
</dbReference>
<dbReference type="AlphaFoldDB" id="A0A0D1YWC3"/>
<keyword evidence="6" id="KW-0539">Nucleus</keyword>
<evidence type="ECO:0000256" key="6">
    <source>
        <dbReference type="ARBA" id="ARBA00023242"/>
    </source>
</evidence>
<organism evidence="9 10">
    <name type="scientific">Exophiala sideris</name>
    <dbReference type="NCBI Taxonomy" id="1016849"/>
    <lineage>
        <taxon>Eukaryota</taxon>
        <taxon>Fungi</taxon>
        <taxon>Dikarya</taxon>
        <taxon>Ascomycota</taxon>
        <taxon>Pezizomycotina</taxon>
        <taxon>Eurotiomycetes</taxon>
        <taxon>Chaetothyriomycetidae</taxon>
        <taxon>Chaetothyriales</taxon>
        <taxon>Herpotrichiellaceae</taxon>
        <taxon>Exophiala</taxon>
    </lineage>
</organism>
<accession>A0A0D1YWC3</accession>
<protein>
    <recommendedName>
        <fullName evidence="8">C2H2-type domain-containing protein</fullName>
    </recommendedName>
</protein>
<dbReference type="Pfam" id="PF00096">
    <property type="entry name" value="zf-C2H2"/>
    <property type="match status" value="1"/>
</dbReference>
<dbReference type="PROSITE" id="PS00028">
    <property type="entry name" value="ZINC_FINGER_C2H2_1"/>
    <property type="match status" value="4"/>
</dbReference>
<feature type="domain" description="C2H2-type" evidence="8">
    <location>
        <begin position="260"/>
        <end position="287"/>
    </location>
</feature>
<name>A0A0D1YWC3_9EURO</name>
<dbReference type="InterPro" id="IPR036236">
    <property type="entry name" value="Znf_C2H2_sf"/>
</dbReference>
<dbReference type="OrthoDB" id="10261408at2759"/>
<keyword evidence="5" id="KW-0862">Zinc</keyword>
<dbReference type="InterPro" id="IPR050888">
    <property type="entry name" value="ZnF_C2H2-type_TF"/>
</dbReference>
<sequence length="386" mass="42165">MLPYSQSSEGCVTMASASASSAFCDATSSSAFDPVLSCSSNLDPNCTDSYALPVGDEEVLLQPTNAPVHRWHGSLFPSPVSSYTPLTSPTSAPQPCFSGFPFLLVHPEAWAQPFPTAYLATWQYPQNYDECSFSMAQPQTGTEDTRGCDISAQSTRSYEVDQNGGRKHWGSDDLLLPDHGYNILPSVSTGMPLANEVDVIAVARHPGGQIWDITKAGTLCSTAGQPPGLECPSMGQDITALQSQSSANLDQRMHEHADQHVCPLCGKAFPEKNQLGNHKKSHEGPFACTVCPKVFPKRAALSSHLRTHDPLRRTVKCTVEGCGKQYRRGGCLNRHVKSAHQSGDTYACQYCKRTFRRSDLRDRHEKDHCHVRQQLERTGTATTLPP</sequence>
<dbReference type="Gene3D" id="3.30.160.60">
    <property type="entry name" value="Classic Zinc Finger"/>
    <property type="match status" value="3"/>
</dbReference>
<dbReference type="PROSITE" id="PS50157">
    <property type="entry name" value="ZINC_FINGER_C2H2_2"/>
    <property type="match status" value="4"/>
</dbReference>
<feature type="domain" description="C2H2-type" evidence="8">
    <location>
        <begin position="315"/>
        <end position="345"/>
    </location>
</feature>
<reference evidence="9 10" key="1">
    <citation type="submission" date="2015-01" db="EMBL/GenBank/DDBJ databases">
        <title>The Genome Sequence of Exophiala sideris CBS121828.</title>
        <authorList>
            <consortium name="The Broad Institute Genomics Platform"/>
            <person name="Cuomo C."/>
            <person name="de Hoog S."/>
            <person name="Gorbushina A."/>
            <person name="Stielow B."/>
            <person name="Teixiera M."/>
            <person name="Abouelleil A."/>
            <person name="Chapman S.B."/>
            <person name="Priest M."/>
            <person name="Young S.K."/>
            <person name="Wortman J."/>
            <person name="Nusbaum C."/>
            <person name="Birren B."/>
        </authorList>
    </citation>
    <scope>NUCLEOTIDE SEQUENCE [LARGE SCALE GENOMIC DNA]</scope>
    <source>
        <strain evidence="9 10">CBS 121828</strain>
    </source>
</reference>
<gene>
    <name evidence="9" type="ORF">PV11_02448</name>
</gene>
<dbReference type="STRING" id="1016849.A0A0D1YWC3"/>
<dbReference type="Proteomes" id="UP000053599">
    <property type="component" value="Unassembled WGS sequence"/>
</dbReference>
<comment type="subcellular location">
    <subcellularLocation>
        <location evidence="1">Nucleus</location>
    </subcellularLocation>
</comment>
<dbReference type="SUPFAM" id="SSF57667">
    <property type="entry name" value="beta-beta-alpha zinc fingers"/>
    <property type="match status" value="2"/>
</dbReference>
<evidence type="ECO:0000313" key="9">
    <source>
        <dbReference type="EMBL" id="KIV86867.1"/>
    </source>
</evidence>
<keyword evidence="4 7" id="KW-0863">Zinc-finger</keyword>
<feature type="domain" description="C2H2-type" evidence="8">
    <location>
        <begin position="346"/>
        <end position="373"/>
    </location>
</feature>
<dbReference type="GO" id="GO:0008270">
    <property type="term" value="F:zinc ion binding"/>
    <property type="evidence" value="ECO:0007669"/>
    <property type="project" value="UniProtKB-KW"/>
</dbReference>
<evidence type="ECO:0000256" key="2">
    <source>
        <dbReference type="ARBA" id="ARBA00022723"/>
    </source>
</evidence>
<dbReference type="SMART" id="SM00355">
    <property type="entry name" value="ZnF_C2H2"/>
    <property type="match status" value="4"/>
</dbReference>